<protein>
    <submittedName>
        <fullName evidence="2">Putative secreted protein</fullName>
    </submittedName>
</protein>
<accession>A0A2M4DGR4</accession>
<organism evidence="2">
    <name type="scientific">Anopheles darlingi</name>
    <name type="common">Mosquito</name>
    <dbReference type="NCBI Taxonomy" id="43151"/>
    <lineage>
        <taxon>Eukaryota</taxon>
        <taxon>Metazoa</taxon>
        <taxon>Ecdysozoa</taxon>
        <taxon>Arthropoda</taxon>
        <taxon>Hexapoda</taxon>
        <taxon>Insecta</taxon>
        <taxon>Pterygota</taxon>
        <taxon>Neoptera</taxon>
        <taxon>Endopterygota</taxon>
        <taxon>Diptera</taxon>
        <taxon>Nematocera</taxon>
        <taxon>Culicoidea</taxon>
        <taxon>Culicidae</taxon>
        <taxon>Anophelinae</taxon>
        <taxon>Anopheles</taxon>
    </lineage>
</organism>
<dbReference type="EMBL" id="GGFL01012513">
    <property type="protein sequence ID" value="MBW76691.1"/>
    <property type="molecule type" value="Transcribed_RNA"/>
</dbReference>
<proteinExistence type="predicted"/>
<name>A0A2M4DGR4_ANODA</name>
<reference evidence="2" key="1">
    <citation type="submission" date="2018-01" db="EMBL/GenBank/DDBJ databases">
        <title>An insight into the sialome of Amazonian anophelines.</title>
        <authorList>
            <person name="Ribeiro J.M."/>
            <person name="Scarpassa V."/>
            <person name="Calvo E."/>
        </authorList>
    </citation>
    <scope>NUCLEOTIDE SEQUENCE</scope>
</reference>
<evidence type="ECO:0000313" key="2">
    <source>
        <dbReference type="EMBL" id="MBW76691.1"/>
    </source>
</evidence>
<evidence type="ECO:0000256" key="1">
    <source>
        <dbReference type="SAM" id="SignalP"/>
    </source>
</evidence>
<feature type="chain" id="PRO_5014630360" evidence="1">
    <location>
        <begin position="26"/>
        <end position="71"/>
    </location>
</feature>
<sequence length="71" mass="8624">MFLVFFKLHFFPLCFFLFQFHLNMGVYLKVQQPTTSVAIRYKIVGKGSRRGCNWHWRVWRHVKYAGIQSKQ</sequence>
<keyword evidence="1" id="KW-0732">Signal</keyword>
<dbReference type="AlphaFoldDB" id="A0A2M4DGR4"/>
<feature type="signal peptide" evidence="1">
    <location>
        <begin position="1"/>
        <end position="25"/>
    </location>
</feature>